<dbReference type="CDD" id="cd06558">
    <property type="entry name" value="crotonase-like"/>
    <property type="match status" value="1"/>
</dbReference>
<proteinExistence type="inferred from homology"/>
<gene>
    <name evidence="3" type="ORF">CLV47_101529</name>
</gene>
<organism evidence="3 4">
    <name type="scientific">Antricoccus suffuscus</name>
    <dbReference type="NCBI Taxonomy" id="1629062"/>
    <lineage>
        <taxon>Bacteria</taxon>
        <taxon>Bacillati</taxon>
        <taxon>Actinomycetota</taxon>
        <taxon>Actinomycetes</taxon>
        <taxon>Geodermatophilales</taxon>
        <taxon>Antricoccaceae</taxon>
        <taxon>Antricoccus</taxon>
    </lineage>
</organism>
<dbReference type="InterPro" id="IPR018376">
    <property type="entry name" value="Enoyl-CoA_hyd/isom_CS"/>
</dbReference>
<dbReference type="PROSITE" id="PS00166">
    <property type="entry name" value="ENOYL_COA_HYDRATASE"/>
    <property type="match status" value="1"/>
</dbReference>
<dbReference type="SUPFAM" id="SSF52096">
    <property type="entry name" value="ClpP/crotonase"/>
    <property type="match status" value="1"/>
</dbReference>
<protein>
    <submittedName>
        <fullName evidence="3">Enoyl-CoA hydratase/carnithine racemase</fullName>
    </submittedName>
</protein>
<dbReference type="RefSeq" id="WP_106347420.1">
    <property type="nucleotide sequence ID" value="NZ_PVUE01000001.1"/>
</dbReference>
<dbReference type="Proteomes" id="UP000237752">
    <property type="component" value="Unassembled WGS sequence"/>
</dbReference>
<evidence type="ECO:0000256" key="1">
    <source>
        <dbReference type="ARBA" id="ARBA00005254"/>
    </source>
</evidence>
<keyword evidence="4" id="KW-1185">Reference proteome</keyword>
<dbReference type="PANTHER" id="PTHR43802:SF1">
    <property type="entry name" value="IP11341P-RELATED"/>
    <property type="match status" value="1"/>
</dbReference>
<dbReference type="InterPro" id="IPR001753">
    <property type="entry name" value="Enoyl-CoA_hydra/iso"/>
</dbReference>
<reference evidence="3 4" key="1">
    <citation type="submission" date="2018-03" db="EMBL/GenBank/DDBJ databases">
        <title>Genomic Encyclopedia of Archaeal and Bacterial Type Strains, Phase II (KMG-II): from individual species to whole genera.</title>
        <authorList>
            <person name="Goeker M."/>
        </authorList>
    </citation>
    <scope>NUCLEOTIDE SEQUENCE [LARGE SCALE GENOMIC DNA]</scope>
    <source>
        <strain evidence="3 4">DSM 100065</strain>
    </source>
</reference>
<dbReference type="AlphaFoldDB" id="A0A2T1A719"/>
<dbReference type="EMBL" id="PVUE01000001">
    <property type="protein sequence ID" value="PRZ44403.1"/>
    <property type="molecule type" value="Genomic_DNA"/>
</dbReference>
<dbReference type="GO" id="GO:0003824">
    <property type="term" value="F:catalytic activity"/>
    <property type="evidence" value="ECO:0007669"/>
    <property type="project" value="InterPro"/>
</dbReference>
<name>A0A2T1A719_9ACTN</name>
<dbReference type="Gene3D" id="3.90.226.10">
    <property type="entry name" value="2-enoyl-CoA Hydratase, Chain A, domain 1"/>
    <property type="match status" value="1"/>
</dbReference>
<dbReference type="InterPro" id="IPR029045">
    <property type="entry name" value="ClpP/crotonase-like_dom_sf"/>
</dbReference>
<comment type="similarity">
    <text evidence="1 2">Belongs to the enoyl-CoA hydratase/isomerase family.</text>
</comment>
<dbReference type="Pfam" id="PF00378">
    <property type="entry name" value="ECH_1"/>
    <property type="match status" value="1"/>
</dbReference>
<dbReference type="OrthoDB" id="9777711at2"/>
<accession>A0A2T1A719</accession>
<comment type="caution">
    <text evidence="3">The sequence shown here is derived from an EMBL/GenBank/DDBJ whole genome shotgun (WGS) entry which is preliminary data.</text>
</comment>
<evidence type="ECO:0000313" key="3">
    <source>
        <dbReference type="EMBL" id="PRZ44403.1"/>
    </source>
</evidence>
<dbReference type="PANTHER" id="PTHR43802">
    <property type="entry name" value="ENOYL-COA HYDRATASE"/>
    <property type="match status" value="1"/>
</dbReference>
<sequence>MTTDLTIDIADFIATVEVHRPPANFFDVELISDLADTFEKLDKDPECRAIVLCSEGKHFCAGNDFSRSSNGAPRSSGGGELYKEAVRLFSAETPVVAAVQGAAVGGGLGLALSADFRVASPSSRFAANFTQLGFHQGFGLTVTLPRLVGQQAALDMILTGRRVKGDEAFAMGLCDELVPEEGLRAAARARALQLAASAPLAVVSARKSLRGDLADQVRIATDIELREQTRLRTTEDFREGIAASAARREPKFKGR</sequence>
<evidence type="ECO:0000313" key="4">
    <source>
        <dbReference type="Proteomes" id="UP000237752"/>
    </source>
</evidence>
<evidence type="ECO:0000256" key="2">
    <source>
        <dbReference type="RuleBase" id="RU003707"/>
    </source>
</evidence>